<dbReference type="PANTHER" id="PTHR35936:SF6">
    <property type="entry name" value="AMINO ACID ABC TRANSPORTER SUBSTRATE-BINDING PAAT FAMILY PROTEIN"/>
    <property type="match status" value="1"/>
</dbReference>
<name>A0ABW8F0X0_9BURK</name>
<keyword evidence="1" id="KW-0732">Signal</keyword>
<dbReference type="PANTHER" id="PTHR35936">
    <property type="entry name" value="MEMBRANE-BOUND LYTIC MUREIN TRANSGLYCOSYLASE F"/>
    <property type="match status" value="1"/>
</dbReference>
<reference evidence="3 4" key="1">
    <citation type="submission" date="2024-10" db="EMBL/GenBank/DDBJ databases">
        <title>The Natural Products Discovery Center: Release of the First 8490 Sequenced Strains for Exploring Actinobacteria Biosynthetic Diversity.</title>
        <authorList>
            <person name="Kalkreuter E."/>
            <person name="Kautsar S.A."/>
            <person name="Yang D."/>
            <person name="Bader C.D."/>
            <person name="Teijaro C.N."/>
            <person name="Fluegel L."/>
            <person name="Davis C.M."/>
            <person name="Simpson J.R."/>
            <person name="Lauterbach L."/>
            <person name="Steele A.D."/>
            <person name="Gui C."/>
            <person name="Meng S."/>
            <person name="Li G."/>
            <person name="Viehrig K."/>
            <person name="Ye F."/>
            <person name="Su P."/>
            <person name="Kiefer A.F."/>
            <person name="Nichols A."/>
            <person name="Cepeda A.J."/>
            <person name="Yan W."/>
            <person name="Fan B."/>
            <person name="Jiang Y."/>
            <person name="Adhikari A."/>
            <person name="Zheng C.-J."/>
            <person name="Schuster L."/>
            <person name="Cowan T.M."/>
            <person name="Smanski M.J."/>
            <person name="Chevrette M.G."/>
            <person name="De Carvalho L.P.S."/>
            <person name="Shen B."/>
        </authorList>
    </citation>
    <scope>NUCLEOTIDE SEQUENCE [LARGE SCALE GENOMIC DNA]</scope>
    <source>
        <strain evidence="3 4">NPDC087045</strain>
    </source>
</reference>
<evidence type="ECO:0000259" key="2">
    <source>
        <dbReference type="SMART" id="SM00062"/>
    </source>
</evidence>
<gene>
    <name evidence="3" type="ORF">ACIPEN_13990</name>
</gene>
<evidence type="ECO:0000313" key="4">
    <source>
        <dbReference type="Proteomes" id="UP001617427"/>
    </source>
</evidence>
<comment type="caution">
    <text evidence="3">The sequence shown here is derived from an EMBL/GenBank/DDBJ whole genome shotgun (WGS) entry which is preliminary data.</text>
</comment>
<keyword evidence="4" id="KW-1185">Reference proteome</keyword>
<accession>A0ABW8F0X0</accession>
<sequence>MLVSFVSFLEKDVQTNEKETHDHPFKYGKYFKGMEMQTALVLIFKPKSFFGSDGWSALYRCADFVRVSGIAVAPPQVAVMLVLSHQKIQGKRAARPGAVRHRGDSMKRFLPAGLLATMVIATAAQGAECTKVVISADSDYAPLHWYDGKRLTGASIEIASRALTALEIPFEVRYVGPFHRVLKEAESGEVAMVASLKNTPERQQYLAFTTVPLFSNPIAVFVARDRSFSYSGWKDLVGKRGAITMGNQFGGGFDEFLRDNLKVEQAQKAYMNFSKLDTGSIDFLITGYYSGMIYLNQSRQADRFMALKPYVSATDNFIALSKANPCVKYLPRINAQLESMQKRGELQAILERYTSALKIDPPAKGKTADAVIPPAK</sequence>
<feature type="domain" description="Solute-binding protein family 3/N-terminal" evidence="2">
    <location>
        <begin position="131"/>
        <end position="357"/>
    </location>
</feature>
<dbReference type="SMART" id="SM00062">
    <property type="entry name" value="PBPb"/>
    <property type="match status" value="1"/>
</dbReference>
<dbReference type="Proteomes" id="UP001617427">
    <property type="component" value="Unassembled WGS sequence"/>
</dbReference>
<dbReference type="InterPro" id="IPR001638">
    <property type="entry name" value="Solute-binding_3/MltF_N"/>
</dbReference>
<organism evidence="3 4">
    <name type="scientific">Herbaspirillum chlorophenolicum</name>
    <dbReference type="NCBI Taxonomy" id="211589"/>
    <lineage>
        <taxon>Bacteria</taxon>
        <taxon>Pseudomonadati</taxon>
        <taxon>Pseudomonadota</taxon>
        <taxon>Betaproteobacteria</taxon>
        <taxon>Burkholderiales</taxon>
        <taxon>Oxalobacteraceae</taxon>
        <taxon>Herbaspirillum</taxon>
    </lineage>
</organism>
<dbReference type="Pfam" id="PF00497">
    <property type="entry name" value="SBP_bac_3"/>
    <property type="match status" value="1"/>
</dbReference>
<evidence type="ECO:0000313" key="3">
    <source>
        <dbReference type="EMBL" id="MFJ3046937.1"/>
    </source>
</evidence>
<dbReference type="SUPFAM" id="SSF53850">
    <property type="entry name" value="Periplasmic binding protein-like II"/>
    <property type="match status" value="1"/>
</dbReference>
<dbReference type="RefSeq" id="WP_402701289.1">
    <property type="nucleotide sequence ID" value="NZ_JBIUZV010000007.1"/>
</dbReference>
<dbReference type="Gene3D" id="3.40.190.10">
    <property type="entry name" value="Periplasmic binding protein-like II"/>
    <property type="match status" value="2"/>
</dbReference>
<proteinExistence type="predicted"/>
<protein>
    <submittedName>
        <fullName evidence="3">Substrate-binding periplasmic protein</fullName>
    </submittedName>
</protein>
<dbReference type="EMBL" id="JBIUZV010000007">
    <property type="protein sequence ID" value="MFJ3046937.1"/>
    <property type="molecule type" value="Genomic_DNA"/>
</dbReference>
<evidence type="ECO:0000256" key="1">
    <source>
        <dbReference type="ARBA" id="ARBA00022729"/>
    </source>
</evidence>